<accession>A0A1H1XH16</accession>
<evidence type="ECO:0000313" key="2">
    <source>
        <dbReference type="EMBL" id="SDT08089.1"/>
    </source>
</evidence>
<keyword evidence="3" id="KW-1185">Reference proteome</keyword>
<keyword evidence="1" id="KW-0472">Membrane</keyword>
<dbReference type="Pfam" id="PF11660">
    <property type="entry name" value="DUF3262"/>
    <property type="match status" value="1"/>
</dbReference>
<name>A0A1H1XH16_9PSED</name>
<reference evidence="3" key="1">
    <citation type="submission" date="2016-10" db="EMBL/GenBank/DDBJ databases">
        <authorList>
            <person name="Varghese N."/>
            <person name="Submissions S."/>
        </authorList>
    </citation>
    <scope>NUCLEOTIDE SEQUENCE [LARGE SCALE GENOMIC DNA]</scope>
    <source>
        <strain evidence="3">ATCC 23835</strain>
    </source>
</reference>
<proteinExistence type="predicted"/>
<evidence type="ECO:0000256" key="1">
    <source>
        <dbReference type="SAM" id="Phobius"/>
    </source>
</evidence>
<protein>
    <submittedName>
        <fullName evidence="2">Integrating conjugative element protein, PFL_4701 family</fullName>
    </submittedName>
</protein>
<keyword evidence="1" id="KW-0812">Transmembrane</keyword>
<organism evidence="2 3">
    <name type="scientific">Pseudomonas asplenii</name>
    <dbReference type="NCBI Taxonomy" id="53407"/>
    <lineage>
        <taxon>Bacteria</taxon>
        <taxon>Pseudomonadati</taxon>
        <taxon>Pseudomonadota</taxon>
        <taxon>Gammaproteobacteria</taxon>
        <taxon>Pseudomonadales</taxon>
        <taxon>Pseudomonadaceae</taxon>
        <taxon>Pseudomonas</taxon>
    </lineage>
</organism>
<dbReference type="InterPro" id="IPR021676">
    <property type="entry name" value="DUF3262"/>
</dbReference>
<keyword evidence="1" id="KW-1133">Transmembrane helix</keyword>
<dbReference type="RefSeq" id="WP_029533286.1">
    <property type="nucleotide sequence ID" value="NZ_CP162519.1"/>
</dbReference>
<feature type="transmembrane region" description="Helical" evidence="1">
    <location>
        <begin position="21"/>
        <end position="43"/>
    </location>
</feature>
<gene>
    <name evidence="2" type="ORF">SAMN05216598_3890</name>
</gene>
<dbReference type="AlphaFoldDB" id="A0A1H1XH16"/>
<dbReference type="Proteomes" id="UP000199524">
    <property type="component" value="Chromosome I"/>
</dbReference>
<feature type="transmembrane region" description="Helical" evidence="1">
    <location>
        <begin position="59"/>
        <end position="78"/>
    </location>
</feature>
<dbReference type="GeneID" id="300208807"/>
<evidence type="ECO:0000313" key="3">
    <source>
        <dbReference type="Proteomes" id="UP000199524"/>
    </source>
</evidence>
<dbReference type="EMBL" id="LT629777">
    <property type="protein sequence ID" value="SDT08089.1"/>
    <property type="molecule type" value="Genomic_DNA"/>
</dbReference>
<dbReference type="NCBIfam" id="TIGR03758">
    <property type="entry name" value="conj_TIGR03758"/>
    <property type="match status" value="1"/>
</dbReference>
<sequence>MNMSAPQVKAFEAMAGFTPAASTALLSGLVLSVALIFAAWTILSGYRGWAAGHLSQGKLFSMIVKVAVIYILLTALVLR</sequence>